<feature type="domain" description="Rhodanese" evidence="1">
    <location>
        <begin position="113"/>
        <end position="204"/>
    </location>
</feature>
<dbReference type="Proteomes" id="UP001516023">
    <property type="component" value="Unassembled WGS sequence"/>
</dbReference>
<dbReference type="SUPFAM" id="SSF52821">
    <property type="entry name" value="Rhodanese/Cell cycle control phosphatase"/>
    <property type="match status" value="1"/>
</dbReference>
<dbReference type="EMBL" id="JABMIG020000154">
    <property type="protein sequence ID" value="KAL3788594.1"/>
    <property type="molecule type" value="Genomic_DNA"/>
</dbReference>
<dbReference type="PROSITE" id="PS50206">
    <property type="entry name" value="RHODANESE_3"/>
    <property type="match status" value="1"/>
</dbReference>
<dbReference type="Pfam" id="PF00581">
    <property type="entry name" value="Rhodanese"/>
    <property type="match status" value="1"/>
</dbReference>
<dbReference type="InterPro" id="IPR001763">
    <property type="entry name" value="Rhodanese-like_dom"/>
</dbReference>
<keyword evidence="3" id="KW-1185">Reference proteome</keyword>
<comment type="caution">
    <text evidence="2">The sequence shown here is derived from an EMBL/GenBank/DDBJ whole genome shotgun (WGS) entry which is preliminary data.</text>
</comment>
<gene>
    <name evidence="2" type="ORF">HJC23_005253</name>
</gene>
<dbReference type="Gene3D" id="3.40.250.10">
    <property type="entry name" value="Rhodanese-like domain"/>
    <property type="match status" value="1"/>
</dbReference>
<accession>A0ABD3PLT6</accession>
<dbReference type="SMART" id="SM00450">
    <property type="entry name" value="RHOD"/>
    <property type="match status" value="1"/>
</dbReference>
<proteinExistence type="predicted"/>
<dbReference type="PANTHER" id="PTHR44086">
    <property type="entry name" value="THIOSULFATE SULFURTRANSFERASE RDL2, MITOCHONDRIAL-RELATED"/>
    <property type="match status" value="1"/>
</dbReference>
<evidence type="ECO:0000313" key="2">
    <source>
        <dbReference type="EMBL" id="KAL3788594.1"/>
    </source>
</evidence>
<dbReference type="InterPro" id="IPR036873">
    <property type="entry name" value="Rhodanese-like_dom_sf"/>
</dbReference>
<dbReference type="AlphaFoldDB" id="A0ABD3PLT6"/>
<evidence type="ECO:0000259" key="1">
    <source>
        <dbReference type="PROSITE" id="PS50206"/>
    </source>
</evidence>
<evidence type="ECO:0000313" key="3">
    <source>
        <dbReference type="Proteomes" id="UP001516023"/>
    </source>
</evidence>
<organism evidence="2 3">
    <name type="scientific">Cyclotella cryptica</name>
    <dbReference type="NCBI Taxonomy" id="29204"/>
    <lineage>
        <taxon>Eukaryota</taxon>
        <taxon>Sar</taxon>
        <taxon>Stramenopiles</taxon>
        <taxon>Ochrophyta</taxon>
        <taxon>Bacillariophyta</taxon>
        <taxon>Coscinodiscophyceae</taxon>
        <taxon>Thalassiosirophycidae</taxon>
        <taxon>Stephanodiscales</taxon>
        <taxon>Stephanodiscaceae</taxon>
        <taxon>Cyclotella</taxon>
    </lineage>
</organism>
<dbReference type="PANTHER" id="PTHR44086:SF10">
    <property type="entry name" value="THIOSULFATE SULFURTRANSFERASE_RHODANESE-LIKE DOMAIN-CONTAINING PROTEIN 3"/>
    <property type="match status" value="1"/>
</dbReference>
<protein>
    <recommendedName>
        <fullName evidence="1">Rhodanese domain-containing protein</fullName>
    </recommendedName>
</protein>
<sequence length="422" mass="46267">MLTHRFQSVAYLALLSSSRANKTPTAFSTTAFVQSSCRPLGSAIETNTFIRQRDTAHHLRSKPTFISYGQKNHQTKRYFNFFGLFGDDESQVPKIDKSELTKIIEDTAAKGRGKTGYVIIDVRNPDEVAQTGKFNKVVQNLPLPSISDGAFALSGDAFKDKFGFEKPGLEETIVLHCKGGIRSAKAVKMAQTAGYAKILDYSGGANDCHNSICYYHLAITNNPSVLHIHHDVAPTSPISLQLLAILASSRANAAQISAPGIDSSVAFCGPSCLKQTSRLANSNCAGAALLHRTAFAAAGVSKTRYLTSRNMNSFFGDGESVPRINREAMAEIIEDVANSSREECGYVIIDVRGHDEVAYTEGALTMDEEDFSEQFGFEKPRLTKLLFSRVKLGLEVQVQLSWLKWLGIQTSWITQGSNEWFS</sequence>
<reference evidence="2 3" key="1">
    <citation type="journal article" date="2020" name="G3 (Bethesda)">
        <title>Improved Reference Genome for Cyclotella cryptica CCMP332, a Model for Cell Wall Morphogenesis, Salinity Adaptation, and Lipid Production in Diatoms (Bacillariophyta).</title>
        <authorList>
            <person name="Roberts W.R."/>
            <person name="Downey K.M."/>
            <person name="Ruck E.C."/>
            <person name="Traller J.C."/>
            <person name="Alverson A.J."/>
        </authorList>
    </citation>
    <scope>NUCLEOTIDE SEQUENCE [LARGE SCALE GENOMIC DNA]</scope>
    <source>
        <strain evidence="2 3">CCMP332</strain>
    </source>
</reference>
<name>A0ABD3PLT6_9STRA</name>